<evidence type="ECO:0000259" key="11">
    <source>
        <dbReference type="PROSITE" id="PS50268"/>
    </source>
</evidence>
<keyword evidence="3" id="KW-0677">Repeat</keyword>
<evidence type="ECO:0000256" key="8">
    <source>
        <dbReference type="PROSITE-ProRule" id="PRU00043"/>
    </source>
</evidence>
<keyword evidence="12" id="KW-1185">Reference proteome</keyword>
<dbReference type="GO" id="GO:0007156">
    <property type="term" value="P:homophilic cell adhesion via plasma membrane adhesion molecules"/>
    <property type="evidence" value="ECO:0007669"/>
    <property type="project" value="InterPro"/>
</dbReference>
<dbReference type="AlphaFoldDB" id="A0AAX6SLW8"/>
<dbReference type="KEGG" id="hgl:101715516"/>
<dbReference type="InterPro" id="IPR020894">
    <property type="entry name" value="Cadherin_CS"/>
</dbReference>
<keyword evidence="2 10" id="KW-0812">Transmembrane</keyword>
<dbReference type="Pfam" id="PF00028">
    <property type="entry name" value="Cadherin"/>
    <property type="match status" value="3"/>
</dbReference>
<reference evidence="13 14" key="1">
    <citation type="submission" date="2025-04" db="UniProtKB">
        <authorList>
            <consortium name="RefSeq"/>
        </authorList>
    </citation>
    <scope>IDENTIFICATION</scope>
</reference>
<dbReference type="PROSITE" id="PS50268">
    <property type="entry name" value="CADHERIN_2"/>
    <property type="match status" value="4"/>
</dbReference>
<name>A0AAX6SLW8_HETGA</name>
<keyword evidence="6 10" id="KW-1133">Transmembrane helix</keyword>
<dbReference type="RefSeq" id="XP_021109649.1">
    <property type="nucleotide sequence ID" value="XM_021253990.1"/>
</dbReference>
<evidence type="ECO:0000256" key="2">
    <source>
        <dbReference type="ARBA" id="ARBA00022692"/>
    </source>
</evidence>
<evidence type="ECO:0000313" key="13">
    <source>
        <dbReference type="RefSeq" id="XP_012925703.2"/>
    </source>
</evidence>
<feature type="region of interest" description="Disordered" evidence="9">
    <location>
        <begin position="625"/>
        <end position="659"/>
    </location>
</feature>
<sequence>MYCPGVSLSVPEDVPALTFIYMILSRDPDPGQEVEFLILNSSSNATTYFALDSLNGVISKTAEPPLDYETNPKHFQFVVAVRARGRGPTESCVGTVTLHIQDVNDESPVLTYMPDAPLHIHENVPLGTKLVTLTATDRDAEDSVRYEFVGTHKEFFINEDSGEVTVAYPLDYEDVGIPKSWVLRVRVYDSQWAHSTTGTFTVILQDVNDNPPRCSQDIYVIELAENTPVGTHLVSLACIDMDGAFPNSNITYHLIMDPFSNETFSLTNNELKVGPKHLNSDNAIFVGMHFKYTLFVKVSDEGSPVLSTMITVIIRVIRINELEPVGTTSAFTFSILENSPVDTLVGKLTFTDADWPFNNLKYTIIGGHLGMPPRFYMEPDTGMIKLLESLDRETESQYKIVVRITDMDNDAAPDPLRQRSATAQVMVNVLNVNDEPPMCHPPHLETRIYSTVKGPFIQLNCSDTDSPQGQLSYLIVGGNTNNQFTLWRLGVDPPSLATGQHFQYDGFQGIQDPVTFQLLVQVTDELGGNTARQLSATSTIIVHVVPWITSRPASSTKAASTTMTTSVERKILYYWSPDSWFPAVLTLTGALLLMCLYALSWCLFKDVPACSRLFPHCDQQRSHSNLAAKEPGLGPRHGNSLGKDPKPSTKLSLLPGNHQ</sequence>
<dbReference type="Proteomes" id="UP000694906">
    <property type="component" value="Unplaced"/>
</dbReference>
<evidence type="ECO:0000256" key="9">
    <source>
        <dbReference type="SAM" id="MobiDB-lite"/>
    </source>
</evidence>
<dbReference type="RefSeq" id="XP_012925703.2">
    <property type="nucleotide sequence ID" value="XM_013070249.2"/>
</dbReference>
<keyword evidence="7 10" id="KW-0472">Membrane</keyword>
<dbReference type="Gene3D" id="2.60.40.60">
    <property type="entry name" value="Cadherins"/>
    <property type="match status" value="5"/>
</dbReference>
<protein>
    <submittedName>
        <fullName evidence="13 14">Cadherin-related family member 4 isoform X1</fullName>
    </submittedName>
</protein>
<dbReference type="PROSITE" id="PS00232">
    <property type="entry name" value="CADHERIN_1"/>
    <property type="match status" value="1"/>
</dbReference>
<feature type="domain" description="Cadherin" evidence="11">
    <location>
        <begin position="327"/>
        <end position="439"/>
    </location>
</feature>
<feature type="domain" description="Cadherin" evidence="11">
    <location>
        <begin position="9"/>
        <end position="110"/>
    </location>
</feature>
<evidence type="ECO:0000256" key="7">
    <source>
        <dbReference type="ARBA" id="ARBA00023136"/>
    </source>
</evidence>
<keyword evidence="4 8" id="KW-0106">Calcium</keyword>
<dbReference type="GO" id="GO:0005509">
    <property type="term" value="F:calcium ion binding"/>
    <property type="evidence" value="ECO:0007669"/>
    <property type="project" value="UniProtKB-UniRule"/>
</dbReference>
<dbReference type="InterPro" id="IPR050971">
    <property type="entry name" value="Cadherin-domain_protein"/>
</dbReference>
<dbReference type="GeneID" id="101715516"/>
<accession>A0AAX6SLW8</accession>
<evidence type="ECO:0000256" key="4">
    <source>
        <dbReference type="ARBA" id="ARBA00022837"/>
    </source>
</evidence>
<dbReference type="PANTHER" id="PTHR24025">
    <property type="entry name" value="DESMOGLEIN FAMILY MEMBER"/>
    <property type="match status" value="1"/>
</dbReference>
<dbReference type="InterPro" id="IPR015919">
    <property type="entry name" value="Cadherin-like_sf"/>
</dbReference>
<dbReference type="SUPFAM" id="SSF49313">
    <property type="entry name" value="Cadherin-like"/>
    <property type="match status" value="5"/>
</dbReference>
<evidence type="ECO:0000256" key="1">
    <source>
        <dbReference type="ARBA" id="ARBA00004370"/>
    </source>
</evidence>
<feature type="transmembrane region" description="Helical" evidence="10">
    <location>
        <begin position="580"/>
        <end position="604"/>
    </location>
</feature>
<dbReference type="PRINTS" id="PR00205">
    <property type="entry name" value="CADHERIN"/>
</dbReference>
<evidence type="ECO:0000256" key="6">
    <source>
        <dbReference type="ARBA" id="ARBA00022989"/>
    </source>
</evidence>
<dbReference type="CDD" id="cd11304">
    <property type="entry name" value="Cadherin_repeat"/>
    <property type="match status" value="5"/>
</dbReference>
<dbReference type="SMART" id="SM00112">
    <property type="entry name" value="CA"/>
    <property type="match status" value="5"/>
</dbReference>
<evidence type="ECO:0000256" key="3">
    <source>
        <dbReference type="ARBA" id="ARBA00022737"/>
    </source>
</evidence>
<organism evidence="12 14">
    <name type="scientific">Heterocephalus glaber</name>
    <name type="common">Naked mole rat</name>
    <dbReference type="NCBI Taxonomy" id="10181"/>
    <lineage>
        <taxon>Eukaryota</taxon>
        <taxon>Metazoa</taxon>
        <taxon>Chordata</taxon>
        <taxon>Craniata</taxon>
        <taxon>Vertebrata</taxon>
        <taxon>Euteleostomi</taxon>
        <taxon>Mammalia</taxon>
        <taxon>Eutheria</taxon>
        <taxon>Euarchontoglires</taxon>
        <taxon>Glires</taxon>
        <taxon>Rodentia</taxon>
        <taxon>Hystricomorpha</taxon>
        <taxon>Bathyergidae</taxon>
        <taxon>Heterocephalus</taxon>
    </lineage>
</organism>
<evidence type="ECO:0000313" key="14">
    <source>
        <dbReference type="RefSeq" id="XP_021109649.1"/>
    </source>
</evidence>
<dbReference type="PANTHER" id="PTHR24025:SF23">
    <property type="entry name" value="NEURAL-CADHERIN"/>
    <property type="match status" value="1"/>
</dbReference>
<comment type="subcellular location">
    <subcellularLocation>
        <location evidence="1">Membrane</location>
    </subcellularLocation>
</comment>
<proteinExistence type="predicted"/>
<keyword evidence="5" id="KW-0130">Cell adhesion</keyword>
<evidence type="ECO:0000256" key="5">
    <source>
        <dbReference type="ARBA" id="ARBA00022889"/>
    </source>
</evidence>
<dbReference type="InterPro" id="IPR002126">
    <property type="entry name" value="Cadherin-like_dom"/>
</dbReference>
<feature type="domain" description="Cadherin" evidence="11">
    <location>
        <begin position="215"/>
        <end position="326"/>
    </location>
</feature>
<evidence type="ECO:0000313" key="12">
    <source>
        <dbReference type="Proteomes" id="UP000694906"/>
    </source>
</evidence>
<dbReference type="GO" id="GO:0005886">
    <property type="term" value="C:plasma membrane"/>
    <property type="evidence" value="ECO:0007669"/>
    <property type="project" value="InterPro"/>
</dbReference>
<feature type="domain" description="Cadherin" evidence="11">
    <location>
        <begin position="112"/>
        <end position="214"/>
    </location>
</feature>
<evidence type="ECO:0000256" key="10">
    <source>
        <dbReference type="SAM" id="Phobius"/>
    </source>
</evidence>
<gene>
    <name evidence="13 14" type="primary">LOC101715516</name>
</gene>
<dbReference type="GO" id="GO:0005911">
    <property type="term" value="C:cell-cell junction"/>
    <property type="evidence" value="ECO:0007669"/>
    <property type="project" value="TreeGrafter"/>
</dbReference>